<dbReference type="NCBIfam" id="TIGR00229">
    <property type="entry name" value="sensory_box"/>
    <property type="match status" value="1"/>
</dbReference>
<dbReference type="Gene3D" id="3.30.450.20">
    <property type="entry name" value="PAS domain"/>
    <property type="match status" value="2"/>
</dbReference>
<dbReference type="InterPro" id="IPR052155">
    <property type="entry name" value="Biofilm_reg_signaling"/>
</dbReference>
<dbReference type="InterPro" id="IPR029787">
    <property type="entry name" value="Nucleotide_cyclase"/>
</dbReference>
<evidence type="ECO:0000313" key="7">
    <source>
        <dbReference type="Proteomes" id="UP001642900"/>
    </source>
</evidence>
<dbReference type="AlphaFoldDB" id="A0A6G4WD16"/>
<dbReference type="SUPFAM" id="SSF55785">
    <property type="entry name" value="PYP-like sensor domain (PAS domain)"/>
    <property type="match status" value="2"/>
</dbReference>
<dbReference type="PROSITE" id="PS50112">
    <property type="entry name" value="PAS"/>
    <property type="match status" value="1"/>
</dbReference>
<organism evidence="6 7">
    <name type="scientific">Allomesorhizobium camelthorni</name>
    <dbReference type="NCBI Taxonomy" id="475069"/>
    <lineage>
        <taxon>Bacteria</taxon>
        <taxon>Pseudomonadati</taxon>
        <taxon>Pseudomonadota</taxon>
        <taxon>Alphaproteobacteria</taxon>
        <taxon>Hyphomicrobiales</taxon>
        <taxon>Phyllobacteriaceae</taxon>
        <taxon>Allomesorhizobium</taxon>
    </lineage>
</organism>
<dbReference type="SUPFAM" id="SSF55073">
    <property type="entry name" value="Nucleotide cyclase"/>
    <property type="match status" value="1"/>
</dbReference>
<evidence type="ECO:0000313" key="6">
    <source>
        <dbReference type="EMBL" id="NGO52484.1"/>
    </source>
</evidence>
<dbReference type="Pfam" id="PF00990">
    <property type="entry name" value="GGDEF"/>
    <property type="match status" value="1"/>
</dbReference>
<dbReference type="Pfam" id="PF08447">
    <property type="entry name" value="PAS_3"/>
    <property type="match status" value="1"/>
</dbReference>
<dbReference type="PROSITE" id="PS50113">
    <property type="entry name" value="PAC"/>
    <property type="match status" value="1"/>
</dbReference>
<reference evidence="6 7" key="1">
    <citation type="submission" date="2020-02" db="EMBL/GenBank/DDBJ databases">
        <title>Genome sequence of strain CCNWXJ40-4.</title>
        <authorList>
            <person name="Gao J."/>
            <person name="Sun J."/>
        </authorList>
    </citation>
    <scope>NUCLEOTIDE SEQUENCE [LARGE SCALE GENOMIC DNA]</scope>
    <source>
        <strain evidence="6 7">CCNWXJ 40-4</strain>
    </source>
</reference>
<dbReference type="Pfam" id="PF13426">
    <property type="entry name" value="PAS_9"/>
    <property type="match status" value="1"/>
</dbReference>
<evidence type="ECO:0000259" key="2">
    <source>
        <dbReference type="PROSITE" id="PS50112"/>
    </source>
</evidence>
<dbReference type="PANTHER" id="PTHR44757">
    <property type="entry name" value="DIGUANYLATE CYCLASE DGCP"/>
    <property type="match status" value="1"/>
</dbReference>
<dbReference type="InterPro" id="IPR035965">
    <property type="entry name" value="PAS-like_dom_sf"/>
</dbReference>
<feature type="domain" description="PAS" evidence="2">
    <location>
        <begin position="192"/>
        <end position="245"/>
    </location>
</feature>
<dbReference type="InterPro" id="IPR000700">
    <property type="entry name" value="PAS-assoc_C"/>
</dbReference>
<proteinExistence type="predicted"/>
<evidence type="ECO:0000259" key="3">
    <source>
        <dbReference type="PROSITE" id="PS50113"/>
    </source>
</evidence>
<dbReference type="InterPro" id="IPR043128">
    <property type="entry name" value="Rev_trsase/Diguanyl_cyclase"/>
</dbReference>
<evidence type="ECO:0000256" key="1">
    <source>
        <dbReference type="SAM" id="Phobius"/>
    </source>
</evidence>
<dbReference type="PROSITE" id="PS50887">
    <property type="entry name" value="GGDEF"/>
    <property type="match status" value="1"/>
</dbReference>
<gene>
    <name evidence="6" type="ORF">G6N73_15070</name>
</gene>
<dbReference type="CDD" id="cd00130">
    <property type="entry name" value="PAS"/>
    <property type="match status" value="1"/>
</dbReference>
<keyword evidence="1" id="KW-1133">Transmembrane helix</keyword>
<keyword evidence="1" id="KW-0472">Membrane</keyword>
<feature type="domain" description="EAL" evidence="4">
    <location>
        <begin position="477"/>
        <end position="731"/>
    </location>
</feature>
<accession>A0A6G4WD16</accession>
<keyword evidence="7" id="KW-1185">Reference proteome</keyword>
<evidence type="ECO:0000259" key="5">
    <source>
        <dbReference type="PROSITE" id="PS50887"/>
    </source>
</evidence>
<keyword evidence="1" id="KW-0812">Transmembrane</keyword>
<dbReference type="Pfam" id="PF00563">
    <property type="entry name" value="EAL"/>
    <property type="match status" value="1"/>
</dbReference>
<dbReference type="InterPro" id="IPR013655">
    <property type="entry name" value="PAS_fold_3"/>
</dbReference>
<protein>
    <submittedName>
        <fullName evidence="6">EAL domain-containing protein</fullName>
    </submittedName>
</protein>
<dbReference type="InterPro" id="IPR001610">
    <property type="entry name" value="PAC"/>
</dbReference>
<dbReference type="PROSITE" id="PS50883">
    <property type="entry name" value="EAL"/>
    <property type="match status" value="1"/>
</dbReference>
<dbReference type="PANTHER" id="PTHR44757:SF2">
    <property type="entry name" value="BIOFILM ARCHITECTURE MAINTENANCE PROTEIN MBAA"/>
    <property type="match status" value="1"/>
</dbReference>
<dbReference type="CDD" id="cd01949">
    <property type="entry name" value="GGDEF"/>
    <property type="match status" value="1"/>
</dbReference>
<dbReference type="SUPFAM" id="SSF141868">
    <property type="entry name" value="EAL domain-like"/>
    <property type="match status" value="1"/>
</dbReference>
<dbReference type="SMART" id="SM00052">
    <property type="entry name" value="EAL"/>
    <property type="match status" value="1"/>
</dbReference>
<feature type="domain" description="GGDEF" evidence="5">
    <location>
        <begin position="330"/>
        <end position="468"/>
    </location>
</feature>
<dbReference type="FunFam" id="3.30.70.270:FF:000001">
    <property type="entry name" value="Diguanylate cyclase domain protein"/>
    <property type="match status" value="1"/>
</dbReference>
<dbReference type="InterPro" id="IPR000014">
    <property type="entry name" value="PAS"/>
</dbReference>
<dbReference type="Proteomes" id="UP001642900">
    <property type="component" value="Unassembled WGS sequence"/>
</dbReference>
<dbReference type="SMART" id="SM00086">
    <property type="entry name" value="PAC"/>
    <property type="match status" value="2"/>
</dbReference>
<dbReference type="InterPro" id="IPR001633">
    <property type="entry name" value="EAL_dom"/>
</dbReference>
<comment type="caution">
    <text evidence="6">The sequence shown here is derived from an EMBL/GenBank/DDBJ whole genome shotgun (WGS) entry which is preliminary data.</text>
</comment>
<dbReference type="InterPro" id="IPR000160">
    <property type="entry name" value="GGDEF_dom"/>
</dbReference>
<name>A0A6G4WD16_9HYPH</name>
<dbReference type="Gene3D" id="3.20.20.450">
    <property type="entry name" value="EAL domain"/>
    <property type="match status" value="1"/>
</dbReference>
<dbReference type="EMBL" id="JAAKZF010000018">
    <property type="protein sequence ID" value="NGO52484.1"/>
    <property type="molecule type" value="Genomic_DNA"/>
</dbReference>
<dbReference type="SMART" id="SM00267">
    <property type="entry name" value="GGDEF"/>
    <property type="match status" value="1"/>
</dbReference>
<dbReference type="InterPro" id="IPR035919">
    <property type="entry name" value="EAL_sf"/>
</dbReference>
<dbReference type="GO" id="GO:0003824">
    <property type="term" value="F:catalytic activity"/>
    <property type="evidence" value="ECO:0007669"/>
    <property type="project" value="UniProtKB-ARBA"/>
</dbReference>
<dbReference type="Gene3D" id="3.30.70.270">
    <property type="match status" value="1"/>
</dbReference>
<dbReference type="CDD" id="cd01948">
    <property type="entry name" value="EAL"/>
    <property type="match status" value="1"/>
</dbReference>
<dbReference type="NCBIfam" id="TIGR00254">
    <property type="entry name" value="GGDEF"/>
    <property type="match status" value="1"/>
</dbReference>
<feature type="domain" description="PAC" evidence="3">
    <location>
        <begin position="248"/>
        <end position="298"/>
    </location>
</feature>
<feature type="transmembrane region" description="Helical" evidence="1">
    <location>
        <begin position="14"/>
        <end position="31"/>
    </location>
</feature>
<evidence type="ECO:0000259" key="4">
    <source>
        <dbReference type="PROSITE" id="PS50883"/>
    </source>
</evidence>
<sequence>MLSSLFDVWAGKDWLIAASVVLSAFVSLWMIRYRSLYLRALAEQENNNDLVENLSEGIYRALPDGRHIKGNQALVRLNGYESEEEMLAGILDSDKPWYVEPGRRAEFQAILMRDGKVEDFVSEIHRHKTRERIWITESARLVYDRKTGRKLFYEGSVREITETIKRLKLEEQFQKLTSRLPGGLFQFRNFPNERGEMLYVSAGIEQISGISPEEHLADSWAFTNLVIDEDREAYLASQHEAAAKLEPWNCEVRIRSRDGQEKWVSMDARPERSEECITWHGYVADISVRKRHEMEIEELAYFDPLTRLPNRRMFLNRMTQAIAACERRGDTGALLFIDLDNFKTLNDTQGHDIGDCFLVQVADRLRRCVNPRDMVARIGGDEFVVVLEETGSEAAHGTLRAITTANQILSALNRPFELGPLRHVGSASVGVVVFDGSEKRADEILKRADIAMYQAKAAGRNSTALFDPATMDREAQRYRMLSDLRTAFSDNQLDLYFQPQVDHTGRVTGAEALVRWEHPTLGRILPDEFVALAEQFGLNDELANFVFAKGLEALAGWQRDPVMAHLRLALNVSVQSFSSNDFIGMARSKIKAFGVDPTMLTFELTEHVMAKDHQLVAARMAEAKKLGVRLSLDDFGTGYSSLAYLKQLPFDELKIDGGFVADIENSDGDRALVKTILAMTRTLGLSAVAEHVENVRQEAFLRAFGCDFFQGFLYSPAVPADRFADMFHDAPPQVAVPQPVMLQTA</sequence>